<protein>
    <submittedName>
        <fullName evidence="2">DUF4190 domain-containing protein</fullName>
    </submittedName>
</protein>
<gene>
    <name evidence="2" type="ORF">HG542_20665</name>
</gene>
<comment type="caution">
    <text evidence="2">The sequence shown here is derived from an EMBL/GenBank/DDBJ whole genome shotgun (WGS) entry which is preliminary data.</text>
</comment>
<dbReference type="RefSeq" id="WP_171083578.1">
    <property type="nucleotide sequence ID" value="NZ_BNBU01000008.1"/>
</dbReference>
<dbReference type="Proteomes" id="UP000587462">
    <property type="component" value="Unassembled WGS sequence"/>
</dbReference>
<name>A0A7Y7E954_STRMO</name>
<feature type="transmembrane region" description="Helical" evidence="1">
    <location>
        <begin position="22"/>
        <end position="50"/>
    </location>
</feature>
<dbReference type="EMBL" id="JABBXF010000046">
    <property type="protein sequence ID" value="NVK80056.1"/>
    <property type="molecule type" value="Genomic_DNA"/>
</dbReference>
<dbReference type="AlphaFoldDB" id="A0A7Y7E954"/>
<evidence type="ECO:0000256" key="1">
    <source>
        <dbReference type="SAM" id="Phobius"/>
    </source>
</evidence>
<organism evidence="2 3">
    <name type="scientific">Streptomyces morookaense</name>
    <name type="common">Streptoverticillium morookaense</name>
    <dbReference type="NCBI Taxonomy" id="1970"/>
    <lineage>
        <taxon>Bacteria</taxon>
        <taxon>Bacillati</taxon>
        <taxon>Actinomycetota</taxon>
        <taxon>Actinomycetes</taxon>
        <taxon>Kitasatosporales</taxon>
        <taxon>Streptomycetaceae</taxon>
        <taxon>Streptomyces</taxon>
    </lineage>
</organism>
<feature type="transmembrane region" description="Helical" evidence="1">
    <location>
        <begin position="71"/>
        <end position="96"/>
    </location>
</feature>
<proteinExistence type="predicted"/>
<sequence>MKTKPPADLPALMPKSPNGDGMTALVLALLGVMIASTLWGIPLAIVLGLAATVYGVIGRGRVKRGETDERLPALIGLIVGATVAVVSLGFTAWFIYGLSHAYDSDPRQELASRGGVYEAPLGPDETARYRDGLTVTVGQARHVPNLPGDCDLRKGEETYAFTVTYVNAQKKPVDLAWNGIHDDEKLLPSGNPPHGPMSPEWDRTHPWFPDSLAPHQTVTVTMYANVVPGSTALEFTCSPTAYRDDAHWLLPLR</sequence>
<reference evidence="2 3" key="1">
    <citation type="submission" date="2020-04" db="EMBL/GenBank/DDBJ databases">
        <title>Draft Genome Sequence of Streptomyces morookaense DSM 40503, an 8-azaguanine-producing strain.</title>
        <authorList>
            <person name="Qi J."/>
            <person name="Gao J.-M."/>
        </authorList>
    </citation>
    <scope>NUCLEOTIDE SEQUENCE [LARGE SCALE GENOMIC DNA]</scope>
    <source>
        <strain evidence="2 3">DSM 40503</strain>
    </source>
</reference>
<keyword evidence="1" id="KW-1133">Transmembrane helix</keyword>
<accession>A0A7Y7E954</accession>
<evidence type="ECO:0000313" key="3">
    <source>
        <dbReference type="Proteomes" id="UP000587462"/>
    </source>
</evidence>
<evidence type="ECO:0000313" key="2">
    <source>
        <dbReference type="EMBL" id="NVK80056.1"/>
    </source>
</evidence>
<keyword evidence="1" id="KW-0472">Membrane</keyword>
<keyword evidence="1" id="KW-0812">Transmembrane</keyword>
<keyword evidence="3" id="KW-1185">Reference proteome</keyword>